<reference evidence="2 3" key="1">
    <citation type="journal article" date="2018" name="Mol. Biol. Evol.">
        <title>Analysis of the draft genome of the red seaweed Gracilariopsis chorda provides insights into genome size evolution in Rhodophyta.</title>
        <authorList>
            <person name="Lee J."/>
            <person name="Yang E.C."/>
            <person name="Graf L."/>
            <person name="Yang J.H."/>
            <person name="Qiu H."/>
            <person name="Zel Zion U."/>
            <person name="Chan C.X."/>
            <person name="Stephens T.G."/>
            <person name="Weber A.P.M."/>
            <person name="Boo G.H."/>
            <person name="Boo S.M."/>
            <person name="Kim K.M."/>
            <person name="Shin Y."/>
            <person name="Jung M."/>
            <person name="Lee S.J."/>
            <person name="Yim H.S."/>
            <person name="Lee J.H."/>
            <person name="Bhattacharya D."/>
            <person name="Yoon H.S."/>
        </authorList>
    </citation>
    <scope>NUCLEOTIDE SEQUENCE [LARGE SCALE GENOMIC DNA]</scope>
    <source>
        <strain evidence="2 3">SKKU-2015</strain>
        <tissue evidence="2">Whole body</tissue>
    </source>
</reference>
<organism evidence="2 3">
    <name type="scientific">Gracilariopsis chorda</name>
    <dbReference type="NCBI Taxonomy" id="448386"/>
    <lineage>
        <taxon>Eukaryota</taxon>
        <taxon>Rhodophyta</taxon>
        <taxon>Florideophyceae</taxon>
        <taxon>Rhodymeniophycidae</taxon>
        <taxon>Gracilariales</taxon>
        <taxon>Gracilariaceae</taxon>
        <taxon>Gracilariopsis</taxon>
    </lineage>
</organism>
<keyword evidence="3" id="KW-1185">Reference proteome</keyword>
<sequence length="115" mass="13919">MRSGHELGKEREQKKWRKKKTLETRSKARMTKKKAGGTGEEGAPRLRNVEIEEEQRRLQFQFEDKDCRCNWAMNYGMTFMGQRVEAVRSQLAEWVHHEHKKRKEGKRISRFRRML</sequence>
<name>A0A2V3J4P7_9FLOR</name>
<dbReference type="Proteomes" id="UP000247409">
    <property type="component" value="Unassembled WGS sequence"/>
</dbReference>
<proteinExistence type="predicted"/>
<evidence type="ECO:0000256" key="1">
    <source>
        <dbReference type="SAM" id="MobiDB-lite"/>
    </source>
</evidence>
<dbReference type="EMBL" id="NBIV01000006">
    <property type="protein sequence ID" value="PXF49354.1"/>
    <property type="molecule type" value="Genomic_DNA"/>
</dbReference>
<evidence type="ECO:0000313" key="2">
    <source>
        <dbReference type="EMBL" id="PXF49354.1"/>
    </source>
</evidence>
<feature type="compositionally biased region" description="Basic and acidic residues" evidence="1">
    <location>
        <begin position="1"/>
        <end position="13"/>
    </location>
</feature>
<comment type="caution">
    <text evidence="2">The sequence shown here is derived from an EMBL/GenBank/DDBJ whole genome shotgun (WGS) entry which is preliminary data.</text>
</comment>
<evidence type="ECO:0000313" key="3">
    <source>
        <dbReference type="Proteomes" id="UP000247409"/>
    </source>
</evidence>
<protein>
    <submittedName>
        <fullName evidence="2">Uncharacterized protein</fullName>
    </submittedName>
</protein>
<accession>A0A2V3J4P7</accession>
<dbReference type="AlphaFoldDB" id="A0A2V3J4P7"/>
<gene>
    <name evidence="2" type="ORF">BWQ96_00928</name>
</gene>
<feature type="region of interest" description="Disordered" evidence="1">
    <location>
        <begin position="1"/>
        <end position="48"/>
    </location>
</feature>